<evidence type="ECO:0008006" key="3">
    <source>
        <dbReference type="Google" id="ProtNLM"/>
    </source>
</evidence>
<dbReference type="RefSeq" id="WP_015236197.1">
    <property type="nucleotide sequence ID" value="NC_019793.1"/>
</dbReference>
<dbReference type="Proteomes" id="UP000010467">
    <property type="component" value="Chromosome"/>
</dbReference>
<dbReference type="KEGG" id="dpd:Deipe_2420"/>
<dbReference type="STRING" id="937777.Deipe_2420"/>
<dbReference type="EMBL" id="CP003382">
    <property type="protein sequence ID" value="AFZ67895.1"/>
    <property type="molecule type" value="Genomic_DNA"/>
</dbReference>
<sequence>MSARVLLDTLDGLGVRATLTPGGNLRLEPASRVPPDLVAELREHKAALIASLSVPAGMTTNDSTLPLLPETLARLVHAAASGHLGHMAQLESGFVPDLGGYVLAWAATYATGSNTRHTLACLEAAYKAWKPA</sequence>
<reference evidence="2" key="1">
    <citation type="submission" date="2012-03" db="EMBL/GenBank/DDBJ databases">
        <title>Complete sequence of chromosome of Deinococcus peraridilitoris DSM 19664.</title>
        <authorList>
            <person name="Lucas S."/>
            <person name="Copeland A."/>
            <person name="Lapidus A."/>
            <person name="Glavina del Rio T."/>
            <person name="Dalin E."/>
            <person name="Tice H."/>
            <person name="Bruce D."/>
            <person name="Goodwin L."/>
            <person name="Pitluck S."/>
            <person name="Peters L."/>
            <person name="Mikhailova N."/>
            <person name="Lu M."/>
            <person name="Kyrpides N."/>
            <person name="Mavromatis K."/>
            <person name="Ivanova N."/>
            <person name="Brettin T."/>
            <person name="Detter J.C."/>
            <person name="Han C."/>
            <person name="Larimer F."/>
            <person name="Land M."/>
            <person name="Hauser L."/>
            <person name="Markowitz V."/>
            <person name="Cheng J.-F."/>
            <person name="Hugenholtz P."/>
            <person name="Woyke T."/>
            <person name="Wu D."/>
            <person name="Pukall R."/>
            <person name="Steenblock K."/>
            <person name="Brambilla E."/>
            <person name="Klenk H.-P."/>
            <person name="Eisen J.A."/>
        </authorList>
    </citation>
    <scope>NUCLEOTIDE SEQUENCE [LARGE SCALE GENOMIC DNA]</scope>
    <source>
        <strain evidence="2">DSM 19664 / LMG 22246 / CIP 109416 / KR-200</strain>
    </source>
</reference>
<gene>
    <name evidence="1" type="ordered locus">Deipe_2420</name>
</gene>
<evidence type="ECO:0000313" key="2">
    <source>
        <dbReference type="Proteomes" id="UP000010467"/>
    </source>
</evidence>
<dbReference type="AlphaFoldDB" id="L0A4E0"/>
<organism evidence="1 2">
    <name type="scientific">Deinococcus peraridilitoris (strain DSM 19664 / LMG 22246 / CIP 109416 / KR-200)</name>
    <dbReference type="NCBI Taxonomy" id="937777"/>
    <lineage>
        <taxon>Bacteria</taxon>
        <taxon>Thermotogati</taxon>
        <taxon>Deinococcota</taxon>
        <taxon>Deinococci</taxon>
        <taxon>Deinococcales</taxon>
        <taxon>Deinococcaceae</taxon>
        <taxon>Deinococcus</taxon>
    </lineage>
</organism>
<name>L0A4E0_DEIPD</name>
<dbReference type="InterPro" id="IPR044894">
    <property type="entry name" value="TubC_N_sf"/>
</dbReference>
<protein>
    <recommendedName>
        <fullName evidence="3">TubC N-terminal docking domain-containing protein</fullName>
    </recommendedName>
</protein>
<keyword evidence="2" id="KW-1185">Reference proteome</keyword>
<dbReference type="PATRIC" id="fig|937777.3.peg.2425"/>
<accession>L0A4E0</accession>
<proteinExistence type="predicted"/>
<dbReference type="OrthoDB" id="71100at2"/>
<evidence type="ECO:0000313" key="1">
    <source>
        <dbReference type="EMBL" id="AFZ67895.1"/>
    </source>
</evidence>
<dbReference type="Gene3D" id="1.10.10.1830">
    <property type="entry name" value="Non-ribosomal peptide synthase, adenylation domain"/>
    <property type="match status" value="1"/>
</dbReference>
<dbReference type="HOGENOM" id="CLU_1913615_0_0_0"/>